<name>A0A388LII7_CHABU</name>
<dbReference type="Proteomes" id="UP000265515">
    <property type="component" value="Unassembled WGS sequence"/>
</dbReference>
<proteinExistence type="predicted"/>
<feature type="region of interest" description="Disordered" evidence="1">
    <location>
        <begin position="1"/>
        <end position="72"/>
    </location>
</feature>
<protein>
    <submittedName>
        <fullName evidence="2">Uncharacterized protein</fullName>
    </submittedName>
</protein>
<evidence type="ECO:0000313" key="3">
    <source>
        <dbReference type="Proteomes" id="UP000265515"/>
    </source>
</evidence>
<accession>A0A388LII7</accession>
<sequence>MGRSRSRSRFESPNRRRRREESRRRRSPARRERSRERSNKDTKKREQHWSKSASSTSSRHKRRNTSRDREERRYEFSYNKPALDNRAWFTVELHDELYALRREFDRLKKWVDKLSYEFNTESERRADIVTNEKLKQALNATVQEAATTLAGKKAGEGSSQQASGDKVKVSDNTKVATKLQTLKKQFEDVWSMRYDIASLKGSLSSLKAPARREFVAPRQVMANRKTPIKKITLKPNEAGPSKARKKSQPGKDPWRSARHMSARRRILQGKQISEDMLSALQMDDLKQLCAMHNVRYRGIQQAQVALRKISGLIVSDTEDLLDKNKTGRKRKEVNQTTSNRRNPGLKKTKKAHRTKLKSNSPKDH</sequence>
<feature type="region of interest" description="Disordered" evidence="1">
    <location>
        <begin position="234"/>
        <end position="261"/>
    </location>
</feature>
<feature type="region of interest" description="Disordered" evidence="1">
    <location>
        <begin position="323"/>
        <end position="364"/>
    </location>
</feature>
<keyword evidence="3" id="KW-1185">Reference proteome</keyword>
<dbReference type="EMBL" id="BFEA01000395">
    <property type="protein sequence ID" value="GBG82053.1"/>
    <property type="molecule type" value="Genomic_DNA"/>
</dbReference>
<dbReference type="Gramene" id="GBG82053">
    <property type="protein sequence ID" value="GBG82053"/>
    <property type="gene ID" value="CBR_g34332"/>
</dbReference>
<dbReference type="AlphaFoldDB" id="A0A388LII7"/>
<organism evidence="2 3">
    <name type="scientific">Chara braunii</name>
    <name type="common">Braun's stonewort</name>
    <dbReference type="NCBI Taxonomy" id="69332"/>
    <lineage>
        <taxon>Eukaryota</taxon>
        <taxon>Viridiplantae</taxon>
        <taxon>Streptophyta</taxon>
        <taxon>Charophyceae</taxon>
        <taxon>Charales</taxon>
        <taxon>Characeae</taxon>
        <taxon>Chara</taxon>
    </lineage>
</organism>
<comment type="caution">
    <text evidence="2">The sequence shown here is derived from an EMBL/GenBank/DDBJ whole genome shotgun (WGS) entry which is preliminary data.</text>
</comment>
<evidence type="ECO:0000256" key="1">
    <source>
        <dbReference type="SAM" id="MobiDB-lite"/>
    </source>
</evidence>
<reference evidence="2 3" key="1">
    <citation type="journal article" date="2018" name="Cell">
        <title>The Chara Genome: Secondary Complexity and Implications for Plant Terrestrialization.</title>
        <authorList>
            <person name="Nishiyama T."/>
            <person name="Sakayama H."/>
            <person name="Vries J.D."/>
            <person name="Buschmann H."/>
            <person name="Saint-Marcoux D."/>
            <person name="Ullrich K.K."/>
            <person name="Haas F.B."/>
            <person name="Vanderstraeten L."/>
            <person name="Becker D."/>
            <person name="Lang D."/>
            <person name="Vosolsobe S."/>
            <person name="Rombauts S."/>
            <person name="Wilhelmsson P.K.I."/>
            <person name="Janitza P."/>
            <person name="Kern R."/>
            <person name="Heyl A."/>
            <person name="Rumpler F."/>
            <person name="Villalobos L.I.A.C."/>
            <person name="Clay J.M."/>
            <person name="Skokan R."/>
            <person name="Toyoda A."/>
            <person name="Suzuki Y."/>
            <person name="Kagoshima H."/>
            <person name="Schijlen E."/>
            <person name="Tajeshwar N."/>
            <person name="Catarino B."/>
            <person name="Hetherington A.J."/>
            <person name="Saltykova A."/>
            <person name="Bonnot C."/>
            <person name="Breuninger H."/>
            <person name="Symeonidi A."/>
            <person name="Radhakrishnan G.V."/>
            <person name="Van Nieuwerburgh F."/>
            <person name="Deforce D."/>
            <person name="Chang C."/>
            <person name="Karol K.G."/>
            <person name="Hedrich R."/>
            <person name="Ulvskov P."/>
            <person name="Glockner G."/>
            <person name="Delwiche C.F."/>
            <person name="Petrasek J."/>
            <person name="Van de Peer Y."/>
            <person name="Friml J."/>
            <person name="Beilby M."/>
            <person name="Dolan L."/>
            <person name="Kohara Y."/>
            <person name="Sugano S."/>
            <person name="Fujiyama A."/>
            <person name="Delaux P.-M."/>
            <person name="Quint M."/>
            <person name="TheiBen G."/>
            <person name="Hagemann M."/>
            <person name="Harholt J."/>
            <person name="Dunand C."/>
            <person name="Zachgo S."/>
            <person name="Langdale J."/>
            <person name="Maumus F."/>
            <person name="Straeten D.V.D."/>
            <person name="Gould S.B."/>
            <person name="Rensing S.A."/>
        </authorList>
    </citation>
    <scope>NUCLEOTIDE SEQUENCE [LARGE SCALE GENOMIC DNA]</scope>
    <source>
        <strain evidence="2 3">S276</strain>
    </source>
</reference>
<evidence type="ECO:0000313" key="2">
    <source>
        <dbReference type="EMBL" id="GBG82053.1"/>
    </source>
</evidence>
<feature type="compositionally biased region" description="Basic and acidic residues" evidence="1">
    <location>
        <begin position="8"/>
        <end position="49"/>
    </location>
</feature>
<gene>
    <name evidence="2" type="ORF">CBR_g34332</name>
</gene>
<feature type="compositionally biased region" description="Basic residues" evidence="1">
    <location>
        <begin position="343"/>
        <end position="356"/>
    </location>
</feature>